<dbReference type="KEGG" id="hpel:HZS54_01390"/>
<gene>
    <name evidence="9" type="ORF">HZS54_01390</name>
</gene>
<dbReference type="EC" id="3.5.1.1" evidence="1"/>
<dbReference type="PANTHER" id="PTHR10188">
    <property type="entry name" value="L-ASPARAGINASE"/>
    <property type="match status" value="1"/>
</dbReference>
<dbReference type="GO" id="GO:0004067">
    <property type="term" value="F:asparaginase activity"/>
    <property type="evidence" value="ECO:0007669"/>
    <property type="project" value="UniProtKB-EC"/>
</dbReference>
<feature type="compositionally biased region" description="Basic and acidic residues" evidence="8">
    <location>
        <begin position="173"/>
        <end position="186"/>
    </location>
</feature>
<proteinExistence type="predicted"/>
<dbReference type="Proteomes" id="UP000509346">
    <property type="component" value="Chromosome"/>
</dbReference>
<feature type="binding site" evidence="6">
    <location>
        <begin position="236"/>
        <end position="239"/>
    </location>
    <ligand>
        <name>substrate</name>
    </ligand>
</feature>
<evidence type="ECO:0000313" key="10">
    <source>
        <dbReference type="Proteomes" id="UP000509346"/>
    </source>
</evidence>
<evidence type="ECO:0000256" key="2">
    <source>
        <dbReference type="ARBA" id="ARBA00030414"/>
    </source>
</evidence>
<evidence type="ECO:0000256" key="6">
    <source>
        <dbReference type="PIRSR" id="PIRSR600246-2"/>
    </source>
</evidence>
<reference evidence="9 10" key="1">
    <citation type="submission" date="2020-07" db="EMBL/GenBank/DDBJ databases">
        <title>Halosimplex litoreum sp. nov. and Halosimplex rubrum sp. nov., isolated from different salt environments.</title>
        <authorList>
            <person name="Cui H."/>
        </authorList>
    </citation>
    <scope>NUCLEOTIDE SEQUENCE [LARGE SCALE GENOMIC DNA]</scope>
    <source>
        <strain evidence="9 10">R2</strain>
    </source>
</reference>
<dbReference type="InterPro" id="IPR000246">
    <property type="entry name" value="Peptidase_T2"/>
</dbReference>
<sequence length="306" mass="31112">MQLIAHGGAGSPPDEPAERQAVLDEAVARGAEESDPVAAVCAAVRVLEVDPSFNAGVGSAVQSDGMIRTDAGLMTADGDVGAAGAMPEVCHAVEVARAVLTDTPHVMLAGERAVAFAHAVGVETGLDLWADRTRERWGDTEPPTGDPEAHLQWVRDRFASDENASGDESDAEAGDHPPRADPHDHDTVGAVARAGDEIAAATSTGGRWFALAGRVGDVPQVGAGFYASEAGGASATGAGEDIAREGLARRAVDLLERGADAEAAARLAIDEFDDAAEGDAGIIVMDADGGAGEAYNSPAMQTAREG</sequence>
<feature type="active site" description="Nucleophile" evidence="5">
    <location>
        <position position="187"/>
    </location>
</feature>
<evidence type="ECO:0000256" key="3">
    <source>
        <dbReference type="ARBA" id="ARBA00044776"/>
    </source>
</evidence>
<evidence type="ECO:0000256" key="8">
    <source>
        <dbReference type="SAM" id="MobiDB-lite"/>
    </source>
</evidence>
<comment type="catalytic activity">
    <reaction evidence="4">
        <text>L-asparagine + H2O = L-aspartate + NH4(+)</text>
        <dbReference type="Rhea" id="RHEA:21016"/>
        <dbReference type="ChEBI" id="CHEBI:15377"/>
        <dbReference type="ChEBI" id="CHEBI:28938"/>
        <dbReference type="ChEBI" id="CHEBI:29991"/>
        <dbReference type="ChEBI" id="CHEBI:58048"/>
        <dbReference type="EC" id="3.5.1.1"/>
    </reaction>
</comment>
<feature type="region of interest" description="Disordered" evidence="8">
    <location>
        <begin position="161"/>
        <end position="186"/>
    </location>
</feature>
<dbReference type="EMBL" id="CP058909">
    <property type="protein sequence ID" value="QLH80363.1"/>
    <property type="molecule type" value="Genomic_DNA"/>
</dbReference>
<dbReference type="GO" id="GO:0005737">
    <property type="term" value="C:cytoplasm"/>
    <property type="evidence" value="ECO:0007669"/>
    <property type="project" value="TreeGrafter"/>
</dbReference>
<dbReference type="AlphaFoldDB" id="A0A7D5P407"/>
<dbReference type="GeneID" id="56081201"/>
<keyword evidence="10" id="KW-1185">Reference proteome</keyword>
<dbReference type="Gene3D" id="3.60.20.30">
    <property type="entry name" value="(Glycosyl)asparaginase"/>
    <property type="match status" value="1"/>
</dbReference>
<evidence type="ECO:0000256" key="1">
    <source>
        <dbReference type="ARBA" id="ARBA00012920"/>
    </source>
</evidence>
<feature type="site" description="Cleavage; by autolysis" evidence="7">
    <location>
        <begin position="186"/>
        <end position="187"/>
    </location>
</feature>
<dbReference type="RefSeq" id="WP_179920192.1">
    <property type="nucleotide sequence ID" value="NZ_CP058909.1"/>
</dbReference>
<protein>
    <recommendedName>
        <fullName evidence="3">Plant-type L-asparaginase</fullName>
        <ecNumber evidence="1">3.5.1.1</ecNumber>
    </recommendedName>
    <alternativeName>
        <fullName evidence="2">L-asparagine amidohydrolase</fullName>
    </alternativeName>
</protein>
<evidence type="ECO:0000313" key="9">
    <source>
        <dbReference type="EMBL" id="QLH80363.1"/>
    </source>
</evidence>
<feature type="binding site" evidence="6">
    <location>
        <begin position="214"/>
        <end position="217"/>
    </location>
    <ligand>
        <name>substrate</name>
    </ligand>
</feature>
<dbReference type="PANTHER" id="PTHR10188:SF6">
    <property type="entry name" value="N(4)-(BETA-N-ACETYLGLUCOSAMINYL)-L-ASPARAGINASE"/>
    <property type="match status" value="1"/>
</dbReference>
<evidence type="ECO:0000256" key="7">
    <source>
        <dbReference type="PIRSR" id="PIRSR600246-3"/>
    </source>
</evidence>
<dbReference type="Pfam" id="PF01112">
    <property type="entry name" value="Asparaginase_2"/>
    <property type="match status" value="1"/>
</dbReference>
<organism evidence="9 10">
    <name type="scientific">Halosimplex pelagicum</name>
    <dbReference type="NCBI Taxonomy" id="869886"/>
    <lineage>
        <taxon>Archaea</taxon>
        <taxon>Methanobacteriati</taxon>
        <taxon>Methanobacteriota</taxon>
        <taxon>Stenosarchaea group</taxon>
        <taxon>Halobacteria</taxon>
        <taxon>Halobacteriales</taxon>
        <taxon>Haloarculaceae</taxon>
        <taxon>Halosimplex</taxon>
    </lineage>
</organism>
<dbReference type="SUPFAM" id="SSF56235">
    <property type="entry name" value="N-terminal nucleophile aminohydrolases (Ntn hydrolases)"/>
    <property type="match status" value="1"/>
</dbReference>
<dbReference type="InterPro" id="IPR029055">
    <property type="entry name" value="Ntn_hydrolases_N"/>
</dbReference>
<evidence type="ECO:0000256" key="5">
    <source>
        <dbReference type="PIRSR" id="PIRSR600246-1"/>
    </source>
</evidence>
<evidence type="ECO:0000256" key="4">
    <source>
        <dbReference type="ARBA" id="ARBA00049366"/>
    </source>
</evidence>
<name>A0A7D5P407_9EURY</name>
<dbReference type="OrthoDB" id="18230at2157"/>
<accession>A0A7D5P407</accession>